<gene>
    <name evidence="6" type="ORF">BC349_06005</name>
</gene>
<dbReference type="NCBIfam" id="TIGR02937">
    <property type="entry name" value="sigma70-ECF"/>
    <property type="match status" value="1"/>
</dbReference>
<dbReference type="Proteomes" id="UP000765802">
    <property type="component" value="Unassembled WGS sequence"/>
</dbReference>
<proteinExistence type="predicted"/>
<dbReference type="InterPro" id="IPR013325">
    <property type="entry name" value="RNA_pol_sigma_r2"/>
</dbReference>
<evidence type="ECO:0000313" key="7">
    <source>
        <dbReference type="Proteomes" id="UP000765802"/>
    </source>
</evidence>
<keyword evidence="1" id="KW-0805">Transcription regulation</keyword>
<dbReference type="InterPro" id="IPR039425">
    <property type="entry name" value="RNA_pol_sigma-70-like"/>
</dbReference>
<organism evidence="6 7">
    <name type="scientific">Flavihumibacter stibioxidans</name>
    <dbReference type="NCBI Taxonomy" id="1834163"/>
    <lineage>
        <taxon>Bacteria</taxon>
        <taxon>Pseudomonadati</taxon>
        <taxon>Bacteroidota</taxon>
        <taxon>Chitinophagia</taxon>
        <taxon>Chitinophagales</taxon>
        <taxon>Chitinophagaceae</taxon>
        <taxon>Flavihumibacter</taxon>
    </lineage>
</organism>
<protein>
    <recommendedName>
        <fullName evidence="5">RNA polymerase sigma-70 region 2 domain-containing protein</fullName>
    </recommendedName>
</protein>
<keyword evidence="7" id="KW-1185">Reference proteome</keyword>
<evidence type="ECO:0000256" key="4">
    <source>
        <dbReference type="ARBA" id="ARBA00023163"/>
    </source>
</evidence>
<keyword evidence="2" id="KW-0731">Sigma factor</keyword>
<dbReference type="Pfam" id="PF04542">
    <property type="entry name" value="Sigma70_r2"/>
    <property type="match status" value="1"/>
</dbReference>
<name>A0ABR7M700_9BACT</name>
<reference evidence="6 7" key="1">
    <citation type="submission" date="2016-07" db="EMBL/GenBank/DDBJ databases">
        <title>Genome analysis of Flavihumibacter stibioxidans YS-17.</title>
        <authorList>
            <person name="Shi K."/>
            <person name="Han Y."/>
            <person name="Wang G."/>
        </authorList>
    </citation>
    <scope>NUCLEOTIDE SEQUENCE [LARGE SCALE GENOMIC DNA]</scope>
    <source>
        <strain evidence="6 7">YS-17</strain>
    </source>
</reference>
<dbReference type="InterPro" id="IPR014284">
    <property type="entry name" value="RNA_pol_sigma-70_dom"/>
</dbReference>
<sequence>MNSGNLINENRDRTPDYSLLAALKKADINQPVRQLYNDYFDLLSTFLRTKGASQDDAADLFQETILVFIDMVKSDRYKGEGSIKNYLFGIAKNLWLEEIRSRERRTKRQKVYSYSEPVREDLEQGLFHRELQAVWMKLFNAIGDICKKILVGFYYEKLSMRELLDSSGFASEQALRNKKSKCMKSLKELLEKHPTLITKLQNIDPYDK</sequence>
<comment type="caution">
    <text evidence="6">The sequence shown here is derived from an EMBL/GenBank/DDBJ whole genome shotgun (WGS) entry which is preliminary data.</text>
</comment>
<evidence type="ECO:0000256" key="3">
    <source>
        <dbReference type="ARBA" id="ARBA00023125"/>
    </source>
</evidence>
<keyword evidence="4" id="KW-0804">Transcription</keyword>
<dbReference type="RefSeq" id="WP_187255806.1">
    <property type="nucleotide sequence ID" value="NZ_JBHULF010000006.1"/>
</dbReference>
<evidence type="ECO:0000256" key="2">
    <source>
        <dbReference type="ARBA" id="ARBA00023082"/>
    </source>
</evidence>
<dbReference type="EMBL" id="MBUA01000001">
    <property type="protein sequence ID" value="MBC6490510.1"/>
    <property type="molecule type" value="Genomic_DNA"/>
</dbReference>
<dbReference type="PANTHER" id="PTHR43133">
    <property type="entry name" value="RNA POLYMERASE ECF-TYPE SIGMA FACTO"/>
    <property type="match status" value="1"/>
</dbReference>
<feature type="domain" description="RNA polymerase sigma-70 region 2" evidence="5">
    <location>
        <begin position="35"/>
        <end position="105"/>
    </location>
</feature>
<dbReference type="InterPro" id="IPR007627">
    <property type="entry name" value="RNA_pol_sigma70_r2"/>
</dbReference>
<dbReference type="PANTHER" id="PTHR43133:SF8">
    <property type="entry name" value="RNA POLYMERASE SIGMA FACTOR HI_1459-RELATED"/>
    <property type="match status" value="1"/>
</dbReference>
<dbReference type="Gene3D" id="1.10.1740.10">
    <property type="match status" value="1"/>
</dbReference>
<evidence type="ECO:0000313" key="6">
    <source>
        <dbReference type="EMBL" id="MBC6490510.1"/>
    </source>
</evidence>
<dbReference type="SUPFAM" id="SSF88946">
    <property type="entry name" value="Sigma2 domain of RNA polymerase sigma factors"/>
    <property type="match status" value="1"/>
</dbReference>
<keyword evidence="3" id="KW-0238">DNA-binding</keyword>
<evidence type="ECO:0000259" key="5">
    <source>
        <dbReference type="Pfam" id="PF04542"/>
    </source>
</evidence>
<accession>A0ABR7M700</accession>
<evidence type="ECO:0000256" key="1">
    <source>
        <dbReference type="ARBA" id="ARBA00023015"/>
    </source>
</evidence>